<feature type="transmembrane region" description="Helical" evidence="1">
    <location>
        <begin position="158"/>
        <end position="185"/>
    </location>
</feature>
<evidence type="ECO:0000256" key="1">
    <source>
        <dbReference type="SAM" id="Phobius"/>
    </source>
</evidence>
<sequence length="357" mass="41576">MTIYFVLYFVFFVFTLGDLFISRERKKPLLVPLILLGVTMIVLAGLRWETGTDWPNYFRYFNTVEKVDYGRSTMEIGYESLVRSFKFLFGAKYTGFLFICATFLISLTYYTVYKVSPYPIFSLFLLLSYSVTGSSFGVRQDLSISLTLLSFIFIEKRSFYRFAAIVFIASLLHNSAIVFFPAYYLYKLKWNVLTALFFLFVLALSFYMSSYLIQTLGTMVSEQKTEFYMELGQEALEDPYTSLMKGLSGRLLFLFILAPFVNYSEGGSKEFNGIFNLYVFGIILYTIFTPISPVFSRIARSYDIFQILAIPYAYYITNRFFKLALIMIIFTFSIYKFQSIIRNDPGILVPYKTIYTN</sequence>
<feature type="transmembrane region" description="Helical" evidence="1">
    <location>
        <begin position="6"/>
        <end position="22"/>
    </location>
</feature>
<feature type="transmembrane region" description="Helical" evidence="1">
    <location>
        <begin position="192"/>
        <end position="213"/>
    </location>
</feature>
<feature type="transmembrane region" description="Helical" evidence="1">
    <location>
        <begin position="29"/>
        <end position="48"/>
    </location>
</feature>
<dbReference type="Pfam" id="PF14897">
    <property type="entry name" value="EpsG"/>
    <property type="match status" value="1"/>
</dbReference>
<evidence type="ECO:0000313" key="3">
    <source>
        <dbReference type="Proteomes" id="UP000679725"/>
    </source>
</evidence>
<reference evidence="2 3" key="1">
    <citation type="submission" date="2021-04" db="EMBL/GenBank/DDBJ databases">
        <authorList>
            <person name="Rodrigo-Torres L."/>
            <person name="Arahal R. D."/>
            <person name="Lucena T."/>
        </authorList>
    </citation>
    <scope>NUCLEOTIDE SEQUENCE [LARGE SCALE GENOMIC DNA]</scope>
    <source>
        <strain evidence="2 3">CECT 9623</strain>
    </source>
</reference>
<keyword evidence="1" id="KW-1133">Transmembrane helix</keyword>
<dbReference type="InterPro" id="IPR049458">
    <property type="entry name" value="EpsG-like"/>
</dbReference>
<evidence type="ECO:0008006" key="4">
    <source>
        <dbReference type="Google" id="ProtNLM"/>
    </source>
</evidence>
<feature type="transmembrane region" description="Helical" evidence="1">
    <location>
        <begin position="247"/>
        <end position="263"/>
    </location>
</feature>
<organism evidence="2 3">
    <name type="scientific">Dyadobacter linearis</name>
    <dbReference type="NCBI Taxonomy" id="2823330"/>
    <lineage>
        <taxon>Bacteria</taxon>
        <taxon>Pseudomonadati</taxon>
        <taxon>Bacteroidota</taxon>
        <taxon>Cytophagia</taxon>
        <taxon>Cytophagales</taxon>
        <taxon>Spirosomataceae</taxon>
        <taxon>Dyadobacter</taxon>
    </lineage>
</organism>
<feature type="transmembrane region" description="Helical" evidence="1">
    <location>
        <begin position="120"/>
        <end position="138"/>
    </location>
</feature>
<dbReference type="Proteomes" id="UP000679725">
    <property type="component" value="Unassembled WGS sequence"/>
</dbReference>
<keyword evidence="3" id="KW-1185">Reference proteome</keyword>
<feature type="transmembrane region" description="Helical" evidence="1">
    <location>
        <begin position="312"/>
        <end position="335"/>
    </location>
</feature>
<feature type="transmembrane region" description="Helical" evidence="1">
    <location>
        <begin position="93"/>
        <end position="113"/>
    </location>
</feature>
<protein>
    <recommendedName>
        <fullName evidence="4">EpsG family protein</fullName>
    </recommendedName>
</protein>
<proteinExistence type="predicted"/>
<gene>
    <name evidence="2" type="ORF">DYBT9623_02633</name>
</gene>
<accession>A0ABN7RCQ9</accession>
<keyword evidence="1" id="KW-0812">Transmembrane</keyword>
<keyword evidence="1" id="KW-0472">Membrane</keyword>
<dbReference type="EMBL" id="CAJRAU010000003">
    <property type="protein sequence ID" value="CAG5069896.1"/>
    <property type="molecule type" value="Genomic_DNA"/>
</dbReference>
<feature type="transmembrane region" description="Helical" evidence="1">
    <location>
        <begin position="275"/>
        <end position="292"/>
    </location>
</feature>
<evidence type="ECO:0000313" key="2">
    <source>
        <dbReference type="EMBL" id="CAG5069896.1"/>
    </source>
</evidence>
<dbReference type="RefSeq" id="WP_215233975.1">
    <property type="nucleotide sequence ID" value="NZ_CAJRAU010000003.1"/>
</dbReference>
<name>A0ABN7RCQ9_9BACT</name>
<comment type="caution">
    <text evidence="2">The sequence shown here is derived from an EMBL/GenBank/DDBJ whole genome shotgun (WGS) entry which is preliminary data.</text>
</comment>